<protein>
    <recommendedName>
        <fullName evidence="1">Lipocalin-like domain-containing protein</fullName>
    </recommendedName>
</protein>
<sequence length="64" mass="6935">MDHIDIELPCVGFDTTTLNYTISGDMLTITIGGSSDSFGIVTLTKTMLSLKSSSSSIIEYRRTV</sequence>
<accession>A0ABP9GBS5</accession>
<dbReference type="Pfam" id="PF13648">
    <property type="entry name" value="Lipocalin_4"/>
    <property type="match status" value="1"/>
</dbReference>
<gene>
    <name evidence="2" type="ORF">GCM10023314_05480</name>
</gene>
<dbReference type="InterPro" id="IPR024311">
    <property type="entry name" value="Lipocalin-like"/>
</dbReference>
<reference evidence="3" key="1">
    <citation type="journal article" date="2019" name="Int. J. Syst. Evol. Microbiol.">
        <title>The Global Catalogue of Microorganisms (GCM) 10K type strain sequencing project: providing services to taxonomists for standard genome sequencing and annotation.</title>
        <authorList>
            <consortium name="The Broad Institute Genomics Platform"/>
            <consortium name="The Broad Institute Genome Sequencing Center for Infectious Disease"/>
            <person name="Wu L."/>
            <person name="Ma J."/>
        </authorList>
    </citation>
    <scope>NUCLEOTIDE SEQUENCE [LARGE SCALE GENOMIC DNA]</scope>
    <source>
        <strain evidence="3">JCM 18285</strain>
    </source>
</reference>
<evidence type="ECO:0000313" key="2">
    <source>
        <dbReference type="EMBL" id="GAA4936041.1"/>
    </source>
</evidence>
<dbReference type="EMBL" id="BAABJJ010000009">
    <property type="protein sequence ID" value="GAA4936041.1"/>
    <property type="molecule type" value="Genomic_DNA"/>
</dbReference>
<evidence type="ECO:0000313" key="3">
    <source>
        <dbReference type="Proteomes" id="UP001501302"/>
    </source>
</evidence>
<comment type="caution">
    <text evidence="2">The sequence shown here is derived from an EMBL/GenBank/DDBJ whole genome shotgun (WGS) entry which is preliminary data.</text>
</comment>
<proteinExistence type="predicted"/>
<organism evidence="2 3">
    <name type="scientific">Algibacter agarivorans</name>
    <dbReference type="NCBI Taxonomy" id="1109741"/>
    <lineage>
        <taxon>Bacteria</taxon>
        <taxon>Pseudomonadati</taxon>
        <taxon>Bacteroidota</taxon>
        <taxon>Flavobacteriia</taxon>
        <taxon>Flavobacteriales</taxon>
        <taxon>Flavobacteriaceae</taxon>
        <taxon>Algibacter</taxon>
    </lineage>
</organism>
<dbReference type="Proteomes" id="UP001501302">
    <property type="component" value="Unassembled WGS sequence"/>
</dbReference>
<name>A0ABP9GBS5_9FLAO</name>
<keyword evidence="3" id="KW-1185">Reference proteome</keyword>
<feature type="domain" description="Lipocalin-like" evidence="1">
    <location>
        <begin position="10"/>
        <end position="50"/>
    </location>
</feature>
<evidence type="ECO:0000259" key="1">
    <source>
        <dbReference type="Pfam" id="PF13648"/>
    </source>
</evidence>